<accession>A0AAX4HLB6</accession>
<evidence type="ECO:0008006" key="3">
    <source>
        <dbReference type="Google" id="ProtNLM"/>
    </source>
</evidence>
<dbReference type="Gene3D" id="3.30.530.20">
    <property type="match status" value="1"/>
</dbReference>
<dbReference type="RefSeq" id="WP_321391683.1">
    <property type="nucleotide sequence ID" value="NZ_CP139487.1"/>
</dbReference>
<name>A0AAX4HLB6_9BACT</name>
<dbReference type="EMBL" id="CP139487">
    <property type="protein sequence ID" value="WPU63953.1"/>
    <property type="molecule type" value="Genomic_DNA"/>
</dbReference>
<dbReference type="KEGG" id="psti:SOO65_14755"/>
<gene>
    <name evidence="1" type="ORF">SOO65_14755</name>
</gene>
<dbReference type="InterPro" id="IPR023393">
    <property type="entry name" value="START-like_dom_sf"/>
</dbReference>
<reference evidence="1 2" key="1">
    <citation type="submission" date="2023-11" db="EMBL/GenBank/DDBJ databases">
        <title>Peredibacter starrii A3.12.</title>
        <authorList>
            <person name="Mitchell R.J."/>
        </authorList>
    </citation>
    <scope>NUCLEOTIDE SEQUENCE [LARGE SCALE GENOMIC DNA]</scope>
    <source>
        <strain evidence="1 2">A3.12</strain>
    </source>
</reference>
<evidence type="ECO:0000313" key="1">
    <source>
        <dbReference type="EMBL" id="WPU63953.1"/>
    </source>
</evidence>
<organism evidence="1 2">
    <name type="scientific">Peredibacter starrii</name>
    <dbReference type="NCBI Taxonomy" id="28202"/>
    <lineage>
        <taxon>Bacteria</taxon>
        <taxon>Pseudomonadati</taxon>
        <taxon>Bdellovibrionota</taxon>
        <taxon>Bacteriovoracia</taxon>
        <taxon>Bacteriovoracales</taxon>
        <taxon>Bacteriovoracaceae</taxon>
        <taxon>Peredibacter</taxon>
    </lineage>
</organism>
<evidence type="ECO:0000313" key="2">
    <source>
        <dbReference type="Proteomes" id="UP001324634"/>
    </source>
</evidence>
<sequence length="143" mass="17121">MNLLFKTRIHLPFERIRDQFNRDLFIYLSPPLLPFTIKRFDGCKKGDEVHIGLLFAQQWISLMTFEETNAKGWSFIDEGKTLPWPLSNWKHHHRVDKISATESEIVDDIHYECSPSWMAPLIRPILWSVFAIRPKRYQKFFKD</sequence>
<keyword evidence="2" id="KW-1185">Reference proteome</keyword>
<dbReference type="Proteomes" id="UP001324634">
    <property type="component" value="Chromosome"/>
</dbReference>
<dbReference type="AlphaFoldDB" id="A0AAX4HLB6"/>
<proteinExistence type="predicted"/>
<protein>
    <recommendedName>
        <fullName evidence="3">Ligand-binding SRPBCC domain-containing protein</fullName>
    </recommendedName>
</protein>